<dbReference type="InterPro" id="IPR033479">
    <property type="entry name" value="dCache_1"/>
</dbReference>
<dbReference type="GO" id="GO:0005886">
    <property type="term" value="C:plasma membrane"/>
    <property type="evidence" value="ECO:0007669"/>
    <property type="project" value="UniProtKB-SubCell"/>
</dbReference>
<evidence type="ECO:0000259" key="7">
    <source>
        <dbReference type="PROSITE" id="PS50883"/>
    </source>
</evidence>
<dbReference type="CDD" id="cd01948">
    <property type="entry name" value="EAL"/>
    <property type="match status" value="1"/>
</dbReference>
<dbReference type="SUPFAM" id="SSF141868">
    <property type="entry name" value="EAL domain-like"/>
    <property type="match status" value="1"/>
</dbReference>
<sequence>MSFKKSLRILLIISSMIPVVLVSVVAHGLLTNKLIDVNTHNLQRSAETSKQGLEAMLKTQQTEVSLLSIQDELTYLTTISNEGRDVAPDAVNKLLQNRKALYEHCERISLYNLDHEIIASSDPELIGTDTNSEITLSHMMKTKSIAVAVDNVKPLSKAGDIIYTLEIGSPIMEPGSNNVIGYVISTIGTSYFREFLNSISFGETGFGILLDADGTILYHPNLSSVGKNINYDKLSNLISSYQQGEIKASGHMTCFYENTNQAYGYCILPSTNWILFVKQDIAEIRSITTIILALLFLICTILMVLIVISANILAKKISTPIIALRDAMRIASDGNLTVQSNIKSNNEFGELSKNFNKMLHIIKTNYEDLESMHEELLSNEEQLRANYDHIEFLAYHDTLTNLPNKLAFLDYANAVLVSSPPEQSMHAVYFVDLDNFKTINDTLGHEYGDALLVKTSQVLSSIINGAGMLARAGGDEFLLFKENVGSKDHALDFASLIIDHFKDPLDLDGEVVYVSMSIGISLYPDNGLSPNALIKNADIAMYKSKDTGKNKFTLFDSKMEEELNRNTIIIEVLRNAIDNNEVYIQYQPLMELNTNNVIGFEALMRINSERLGFLTPGEFIPIAEESGLIVELSSWLIKEACMFNKSLIDKGATPRPVSVNISSVQINRPGFVAMLSDILAETQLPPQYLELEITESTLVSSIMDATMLLKTLQNIGVKVSLDDFGTGYSSLNYLTKLPINTLKIDKSFIDNICVNDKDSCIAESIIQLAHSLDIRVVAEGVEHENQLALLRAQHCDIIQGYIFSKPLHPAELVDIIEEDDLITQFSLF</sequence>
<dbReference type="SMART" id="SM00304">
    <property type="entry name" value="HAMP"/>
    <property type="match status" value="1"/>
</dbReference>
<feature type="transmembrane region" description="Helical" evidence="6">
    <location>
        <begin position="290"/>
        <end position="314"/>
    </location>
</feature>
<dbReference type="SUPFAM" id="SSF55073">
    <property type="entry name" value="Nucleotide cyclase"/>
    <property type="match status" value="1"/>
</dbReference>
<dbReference type="Pfam" id="PF00672">
    <property type="entry name" value="HAMP"/>
    <property type="match status" value="1"/>
</dbReference>
<dbReference type="Pfam" id="PF00990">
    <property type="entry name" value="GGDEF"/>
    <property type="match status" value="1"/>
</dbReference>
<dbReference type="CDD" id="cd01949">
    <property type="entry name" value="GGDEF"/>
    <property type="match status" value="1"/>
</dbReference>
<dbReference type="RefSeq" id="WP_228353705.1">
    <property type="nucleotide sequence ID" value="NZ_JACEGA010000001.1"/>
</dbReference>
<evidence type="ECO:0000259" key="8">
    <source>
        <dbReference type="PROSITE" id="PS50885"/>
    </source>
</evidence>
<dbReference type="InterPro" id="IPR000160">
    <property type="entry name" value="GGDEF_dom"/>
</dbReference>
<dbReference type="PROSITE" id="PS50887">
    <property type="entry name" value="GGDEF"/>
    <property type="match status" value="1"/>
</dbReference>
<dbReference type="Gene3D" id="3.30.70.270">
    <property type="match status" value="1"/>
</dbReference>
<evidence type="ECO:0000256" key="3">
    <source>
        <dbReference type="ARBA" id="ARBA00022692"/>
    </source>
</evidence>
<evidence type="ECO:0000256" key="4">
    <source>
        <dbReference type="ARBA" id="ARBA00022989"/>
    </source>
</evidence>
<dbReference type="InterPro" id="IPR035919">
    <property type="entry name" value="EAL_sf"/>
</dbReference>
<evidence type="ECO:0000256" key="1">
    <source>
        <dbReference type="ARBA" id="ARBA00004651"/>
    </source>
</evidence>
<evidence type="ECO:0000259" key="9">
    <source>
        <dbReference type="PROSITE" id="PS50887"/>
    </source>
</evidence>
<evidence type="ECO:0000313" key="10">
    <source>
        <dbReference type="EMBL" id="MBB2184111.1"/>
    </source>
</evidence>
<keyword evidence="4 6" id="KW-1133">Transmembrane helix</keyword>
<protein>
    <submittedName>
        <fullName evidence="10">EAL domain-containing protein</fullName>
    </submittedName>
</protein>
<dbReference type="PROSITE" id="PS50883">
    <property type="entry name" value="EAL"/>
    <property type="match status" value="1"/>
</dbReference>
<dbReference type="PANTHER" id="PTHR44757">
    <property type="entry name" value="DIGUANYLATE CYCLASE DGCP"/>
    <property type="match status" value="1"/>
</dbReference>
<accession>A0A839K619</accession>
<evidence type="ECO:0000256" key="2">
    <source>
        <dbReference type="ARBA" id="ARBA00022475"/>
    </source>
</evidence>
<dbReference type="PROSITE" id="PS50885">
    <property type="entry name" value="HAMP"/>
    <property type="match status" value="1"/>
</dbReference>
<evidence type="ECO:0000256" key="6">
    <source>
        <dbReference type="SAM" id="Phobius"/>
    </source>
</evidence>
<feature type="domain" description="EAL" evidence="7">
    <location>
        <begin position="566"/>
        <end position="820"/>
    </location>
</feature>
<dbReference type="SUPFAM" id="SSF158472">
    <property type="entry name" value="HAMP domain-like"/>
    <property type="match status" value="1"/>
</dbReference>
<dbReference type="InterPro" id="IPR043128">
    <property type="entry name" value="Rev_trsase/Diguanyl_cyclase"/>
</dbReference>
<dbReference type="SMART" id="SM00052">
    <property type="entry name" value="EAL"/>
    <property type="match status" value="1"/>
</dbReference>
<organism evidence="10 11">
    <name type="scientific">Variimorphobacter saccharofermentans</name>
    <dbReference type="NCBI Taxonomy" id="2755051"/>
    <lineage>
        <taxon>Bacteria</taxon>
        <taxon>Bacillati</taxon>
        <taxon>Bacillota</taxon>
        <taxon>Clostridia</taxon>
        <taxon>Lachnospirales</taxon>
        <taxon>Lachnospiraceae</taxon>
        <taxon>Variimorphobacter</taxon>
    </lineage>
</organism>
<dbReference type="EMBL" id="JACEGA010000001">
    <property type="protein sequence ID" value="MBB2184111.1"/>
    <property type="molecule type" value="Genomic_DNA"/>
</dbReference>
<dbReference type="Gene3D" id="6.10.340.10">
    <property type="match status" value="1"/>
</dbReference>
<name>A0A839K619_9FIRM</name>
<dbReference type="Pfam" id="PF02743">
    <property type="entry name" value="dCache_1"/>
    <property type="match status" value="1"/>
</dbReference>
<comment type="caution">
    <text evidence="10">The sequence shown here is derived from an EMBL/GenBank/DDBJ whole genome shotgun (WGS) entry which is preliminary data.</text>
</comment>
<keyword evidence="2" id="KW-1003">Cell membrane</keyword>
<reference evidence="10 11" key="1">
    <citation type="submission" date="2020-07" db="EMBL/GenBank/DDBJ databases">
        <title>Characterization and genome sequencing of isolate MD1, a novel member within the family Lachnospiraceae.</title>
        <authorList>
            <person name="Rettenmaier R."/>
            <person name="Di Bello L."/>
            <person name="Zinser C."/>
            <person name="Scheitz K."/>
            <person name="Liebl W."/>
            <person name="Zverlov V."/>
        </authorList>
    </citation>
    <scope>NUCLEOTIDE SEQUENCE [LARGE SCALE GENOMIC DNA]</scope>
    <source>
        <strain evidence="10 11">MD1</strain>
    </source>
</reference>
<dbReference type="Gene3D" id="3.30.450.20">
    <property type="entry name" value="PAS domain"/>
    <property type="match status" value="1"/>
</dbReference>
<keyword evidence="11" id="KW-1185">Reference proteome</keyword>
<dbReference type="GO" id="GO:0007165">
    <property type="term" value="P:signal transduction"/>
    <property type="evidence" value="ECO:0007669"/>
    <property type="project" value="InterPro"/>
</dbReference>
<feature type="domain" description="GGDEF" evidence="9">
    <location>
        <begin position="424"/>
        <end position="557"/>
    </location>
</feature>
<proteinExistence type="predicted"/>
<dbReference type="InterPro" id="IPR003660">
    <property type="entry name" value="HAMP_dom"/>
</dbReference>
<dbReference type="Pfam" id="PF00563">
    <property type="entry name" value="EAL"/>
    <property type="match status" value="1"/>
</dbReference>
<dbReference type="PANTHER" id="PTHR44757:SF2">
    <property type="entry name" value="BIOFILM ARCHITECTURE MAINTENANCE PROTEIN MBAA"/>
    <property type="match status" value="1"/>
</dbReference>
<evidence type="ECO:0000313" key="11">
    <source>
        <dbReference type="Proteomes" id="UP000574276"/>
    </source>
</evidence>
<dbReference type="Gene3D" id="3.20.20.450">
    <property type="entry name" value="EAL domain"/>
    <property type="match status" value="1"/>
</dbReference>
<keyword evidence="5 6" id="KW-0472">Membrane</keyword>
<dbReference type="AlphaFoldDB" id="A0A839K619"/>
<gene>
    <name evidence="10" type="ORF">H0486_14615</name>
</gene>
<dbReference type="SMART" id="SM00267">
    <property type="entry name" value="GGDEF"/>
    <property type="match status" value="1"/>
</dbReference>
<dbReference type="InterPro" id="IPR052155">
    <property type="entry name" value="Biofilm_reg_signaling"/>
</dbReference>
<dbReference type="CDD" id="cd12912">
    <property type="entry name" value="PDC2_MCP_like"/>
    <property type="match status" value="1"/>
</dbReference>
<dbReference type="InterPro" id="IPR001633">
    <property type="entry name" value="EAL_dom"/>
</dbReference>
<dbReference type="Proteomes" id="UP000574276">
    <property type="component" value="Unassembled WGS sequence"/>
</dbReference>
<dbReference type="CDD" id="cd06225">
    <property type="entry name" value="HAMP"/>
    <property type="match status" value="1"/>
</dbReference>
<feature type="domain" description="HAMP" evidence="8">
    <location>
        <begin position="315"/>
        <end position="367"/>
    </location>
</feature>
<comment type="subcellular location">
    <subcellularLocation>
        <location evidence="1">Cell membrane</location>
        <topology evidence="1">Multi-pass membrane protein</topology>
    </subcellularLocation>
</comment>
<keyword evidence="3 6" id="KW-0812">Transmembrane</keyword>
<dbReference type="NCBIfam" id="TIGR00254">
    <property type="entry name" value="GGDEF"/>
    <property type="match status" value="1"/>
</dbReference>
<dbReference type="InterPro" id="IPR029787">
    <property type="entry name" value="Nucleotide_cyclase"/>
</dbReference>
<evidence type="ECO:0000256" key="5">
    <source>
        <dbReference type="ARBA" id="ARBA00023136"/>
    </source>
</evidence>